<feature type="domain" description="GRAM" evidence="2">
    <location>
        <begin position="34"/>
        <end position="129"/>
    </location>
</feature>
<accession>A0ABP0FV41</accession>
<evidence type="ECO:0000313" key="3">
    <source>
        <dbReference type="EMBL" id="CAK8683496.1"/>
    </source>
</evidence>
<dbReference type="Pfam" id="PF02893">
    <property type="entry name" value="GRAM"/>
    <property type="match status" value="1"/>
</dbReference>
<proteinExistence type="predicted"/>
<protein>
    <recommendedName>
        <fullName evidence="2">GRAM domain-containing protein</fullName>
    </recommendedName>
</protein>
<dbReference type="Gene3D" id="2.30.29.30">
    <property type="entry name" value="Pleckstrin-homology domain (PH domain)/Phosphotyrosine-binding domain (PTB)"/>
    <property type="match status" value="1"/>
</dbReference>
<dbReference type="SUPFAM" id="SSF50729">
    <property type="entry name" value="PH domain-like"/>
    <property type="match status" value="1"/>
</dbReference>
<evidence type="ECO:0000256" key="1">
    <source>
        <dbReference type="SAM" id="MobiDB-lite"/>
    </source>
</evidence>
<gene>
    <name evidence="3" type="ORF">CVLEPA_LOCUS14565</name>
</gene>
<feature type="compositionally biased region" description="Polar residues" evidence="1">
    <location>
        <begin position="186"/>
        <end position="216"/>
    </location>
</feature>
<dbReference type="EMBL" id="CAWYQH010000097">
    <property type="protein sequence ID" value="CAK8683496.1"/>
    <property type="molecule type" value="Genomic_DNA"/>
</dbReference>
<organism evidence="3 4">
    <name type="scientific">Clavelina lepadiformis</name>
    <name type="common">Light-bulb sea squirt</name>
    <name type="synonym">Ascidia lepadiformis</name>
    <dbReference type="NCBI Taxonomy" id="159417"/>
    <lineage>
        <taxon>Eukaryota</taxon>
        <taxon>Metazoa</taxon>
        <taxon>Chordata</taxon>
        <taxon>Tunicata</taxon>
        <taxon>Ascidiacea</taxon>
        <taxon>Aplousobranchia</taxon>
        <taxon>Clavelinidae</taxon>
        <taxon>Clavelina</taxon>
    </lineage>
</organism>
<comment type="caution">
    <text evidence="3">The sequence shown here is derived from an EMBL/GenBank/DDBJ whole genome shotgun (WGS) entry which is preliminary data.</text>
</comment>
<dbReference type="Proteomes" id="UP001642483">
    <property type="component" value="Unassembled WGS sequence"/>
</dbReference>
<reference evidence="3 4" key="1">
    <citation type="submission" date="2024-02" db="EMBL/GenBank/DDBJ databases">
        <authorList>
            <person name="Daric V."/>
            <person name="Darras S."/>
        </authorList>
    </citation>
    <scope>NUCLEOTIDE SEQUENCE [LARGE SCALE GENOMIC DNA]</scope>
</reference>
<evidence type="ECO:0000259" key="2">
    <source>
        <dbReference type="Pfam" id="PF02893"/>
    </source>
</evidence>
<dbReference type="PANTHER" id="PTHR31606">
    <property type="entry name" value="WW DOMAIN BINDING PROTEIN 2, ISOFORM E"/>
    <property type="match status" value="1"/>
</dbReference>
<dbReference type="InterPro" id="IPR044852">
    <property type="entry name" value="WBP2-like"/>
</dbReference>
<sequence length="229" mass="25224">MSLNKNVAGGIALFQGEMILRESDGVEATFKKFTHSCEHLKGSKRGHVYLTNFRLIFISEKKSDMLRELSMPFKNIKDFEIKQPVFGANYLQGKVIAENQGGWEGSAVFEMVFKDGGAIEIGEKLVDLATKPPKMMYPAPSVLVCPAVSIQGYAVAGSSNAYAFPAPSAPPLYQPQPNPPAYPQQTFYNPNVNSATNAKEMEASQSQLPPHYSTDQAPPRYEDINKKSQ</sequence>
<dbReference type="InterPro" id="IPR011993">
    <property type="entry name" value="PH-like_dom_sf"/>
</dbReference>
<feature type="region of interest" description="Disordered" evidence="1">
    <location>
        <begin position="173"/>
        <end position="229"/>
    </location>
</feature>
<keyword evidence="4" id="KW-1185">Reference proteome</keyword>
<name>A0ABP0FV41_CLALP</name>
<dbReference type="PANTHER" id="PTHR31606:SF1">
    <property type="entry name" value="WW DOMAIN BINDING PROTEIN 2, ISOFORM E"/>
    <property type="match status" value="1"/>
</dbReference>
<evidence type="ECO:0000313" key="4">
    <source>
        <dbReference type="Proteomes" id="UP001642483"/>
    </source>
</evidence>
<dbReference type="CDD" id="cd13214">
    <property type="entry name" value="PH-GRAM_WBP2"/>
    <property type="match status" value="1"/>
</dbReference>
<dbReference type="InterPro" id="IPR004182">
    <property type="entry name" value="GRAM"/>
</dbReference>
<feature type="compositionally biased region" description="Basic and acidic residues" evidence="1">
    <location>
        <begin position="220"/>
        <end position="229"/>
    </location>
</feature>
<feature type="compositionally biased region" description="Pro residues" evidence="1">
    <location>
        <begin position="173"/>
        <end position="182"/>
    </location>
</feature>